<keyword evidence="3" id="KW-0012">Acyltransferase</keyword>
<dbReference type="GO" id="GO:0003841">
    <property type="term" value="F:1-acylglycerol-3-phosphate O-acyltransferase activity"/>
    <property type="evidence" value="ECO:0007669"/>
    <property type="project" value="TreeGrafter"/>
</dbReference>
<evidence type="ECO:0000256" key="2">
    <source>
        <dbReference type="ARBA" id="ARBA00022679"/>
    </source>
</evidence>
<name>A0A255YRM8_9SPHN</name>
<keyword evidence="4" id="KW-0812">Transmembrane</keyword>
<accession>A0A255YRM8</accession>
<comment type="pathway">
    <text evidence="1">Lipid metabolism.</text>
</comment>
<evidence type="ECO:0000256" key="4">
    <source>
        <dbReference type="SAM" id="Phobius"/>
    </source>
</evidence>
<dbReference type="SUPFAM" id="SSF69593">
    <property type="entry name" value="Glycerol-3-phosphate (1)-acyltransferase"/>
    <property type="match status" value="1"/>
</dbReference>
<feature type="transmembrane region" description="Helical" evidence="4">
    <location>
        <begin position="14"/>
        <end position="37"/>
    </location>
</feature>
<dbReference type="OrthoDB" id="5290997at2"/>
<dbReference type="AlphaFoldDB" id="A0A255YRM8"/>
<dbReference type="PANTHER" id="PTHR10434">
    <property type="entry name" value="1-ACYL-SN-GLYCEROL-3-PHOSPHATE ACYLTRANSFERASE"/>
    <property type="match status" value="1"/>
</dbReference>
<gene>
    <name evidence="6" type="ORF">CHU93_05620</name>
</gene>
<evidence type="ECO:0000313" key="6">
    <source>
        <dbReference type="EMBL" id="OYQ31080.1"/>
    </source>
</evidence>
<dbReference type="InterPro" id="IPR002123">
    <property type="entry name" value="Plipid/glycerol_acylTrfase"/>
</dbReference>
<keyword evidence="4" id="KW-1133">Transmembrane helix</keyword>
<dbReference type="CDD" id="cd07989">
    <property type="entry name" value="LPLAT_AGPAT-like"/>
    <property type="match status" value="1"/>
</dbReference>
<organism evidence="6 7">
    <name type="scientific">Sandarakinorhabdus cyanobacteriorum</name>
    <dbReference type="NCBI Taxonomy" id="1981098"/>
    <lineage>
        <taxon>Bacteria</taxon>
        <taxon>Pseudomonadati</taxon>
        <taxon>Pseudomonadota</taxon>
        <taxon>Alphaproteobacteria</taxon>
        <taxon>Sphingomonadales</taxon>
        <taxon>Sphingosinicellaceae</taxon>
        <taxon>Sandarakinorhabdus</taxon>
    </lineage>
</organism>
<evidence type="ECO:0000256" key="3">
    <source>
        <dbReference type="ARBA" id="ARBA00023315"/>
    </source>
</evidence>
<feature type="domain" description="Phospholipid/glycerol acyltransferase" evidence="5">
    <location>
        <begin position="78"/>
        <end position="192"/>
    </location>
</feature>
<keyword evidence="7" id="KW-1185">Reference proteome</keyword>
<keyword evidence="2" id="KW-0808">Transferase</keyword>
<comment type="caution">
    <text evidence="6">The sequence shown here is derived from an EMBL/GenBank/DDBJ whole genome shotgun (WGS) entry which is preliminary data.</text>
</comment>
<dbReference type="Pfam" id="PF01553">
    <property type="entry name" value="Acyltransferase"/>
    <property type="match status" value="1"/>
</dbReference>
<proteinExistence type="predicted"/>
<evidence type="ECO:0000259" key="5">
    <source>
        <dbReference type="SMART" id="SM00563"/>
    </source>
</evidence>
<protein>
    <recommendedName>
        <fullName evidence="5">Phospholipid/glycerol acyltransferase domain-containing protein</fullName>
    </recommendedName>
</protein>
<keyword evidence="4" id="KW-0472">Membrane</keyword>
<sequence length="239" mass="25876">MGVARLVLALIRTIIFQIAFLGGSLVLVPLALLLGLLSGQGPLLYIGPKLWAGWFRLTSRVITGIRIEIDGEIPAGPHLFALKHESALEAILTLWWFERPAVVMKQELHRIPIWGLASARHGSIFVDRAGSAAMLREMMARAQAAVALGRPVVIFPEGTRVEVGQTPELAAGFAGLYKMLKLPVVPIALDSGSVWPKSFIKYPGTVRLLVGAPIPPGLKRDEVEARVHAAINLLQGTRP</sequence>
<reference evidence="6 7" key="1">
    <citation type="submission" date="2017-07" db="EMBL/GenBank/DDBJ databases">
        <title>Sandarakinorhabdus cyanobacteriorum sp. nov., a novel bacterium isolated from cyanobacterial aggregates in a eutrophic lake.</title>
        <authorList>
            <person name="Cai H."/>
        </authorList>
    </citation>
    <scope>NUCLEOTIDE SEQUENCE [LARGE SCALE GENOMIC DNA]</scope>
    <source>
        <strain evidence="6 7">TH057</strain>
    </source>
</reference>
<dbReference type="Proteomes" id="UP000216991">
    <property type="component" value="Unassembled WGS sequence"/>
</dbReference>
<evidence type="ECO:0000256" key="1">
    <source>
        <dbReference type="ARBA" id="ARBA00005189"/>
    </source>
</evidence>
<dbReference type="GO" id="GO:0006654">
    <property type="term" value="P:phosphatidic acid biosynthetic process"/>
    <property type="evidence" value="ECO:0007669"/>
    <property type="project" value="TreeGrafter"/>
</dbReference>
<dbReference type="SMART" id="SM00563">
    <property type="entry name" value="PlsC"/>
    <property type="match status" value="1"/>
</dbReference>
<dbReference type="EMBL" id="NOXT01000095">
    <property type="protein sequence ID" value="OYQ31080.1"/>
    <property type="molecule type" value="Genomic_DNA"/>
</dbReference>
<dbReference type="PANTHER" id="PTHR10434:SF40">
    <property type="entry name" value="1-ACYL-SN-GLYCEROL-3-PHOSPHATE ACYLTRANSFERASE"/>
    <property type="match status" value="1"/>
</dbReference>
<evidence type="ECO:0000313" key="7">
    <source>
        <dbReference type="Proteomes" id="UP000216991"/>
    </source>
</evidence>